<sequence>MITGLMANIAVTGEKEATEWYSRLFERQPDDKPMAGLAQWLFDEKFGVQIWEDPQRAGCSNVVLDVDDLDEMAEHLRVTGIDHDEPSPGGGQRILPITDPDGNQVVFFGE</sequence>
<dbReference type="RefSeq" id="WP_039211120.1">
    <property type="nucleotide sequence ID" value="NZ_JBCLTJ010000002.1"/>
</dbReference>
<dbReference type="PATRIC" id="fig|1703.6.peg.2164"/>
<dbReference type="SUPFAM" id="SSF54593">
    <property type="entry name" value="Glyoxalase/Bleomycin resistance protein/Dihydroxybiphenyl dioxygenase"/>
    <property type="match status" value="1"/>
</dbReference>
<dbReference type="InterPro" id="IPR029068">
    <property type="entry name" value="Glyas_Bleomycin-R_OHBP_Dase"/>
</dbReference>
<reference evidence="2 3" key="1">
    <citation type="submission" date="2014-11" db="EMBL/GenBank/DDBJ databases">
        <title>Draft Genome Sequence of Brevibacterium linens AE038-8.</title>
        <authorList>
            <person name="Maizel D."/>
            <person name="Utturkar S.M."/>
            <person name="Brown S.D."/>
            <person name="Ferrero M."/>
            <person name="Rosen B.P."/>
        </authorList>
    </citation>
    <scope>NUCLEOTIDE SEQUENCE [LARGE SCALE GENOMIC DNA]</scope>
    <source>
        <strain evidence="2 3">AE038-8</strain>
    </source>
</reference>
<dbReference type="PROSITE" id="PS51819">
    <property type="entry name" value="VOC"/>
    <property type="match status" value="1"/>
</dbReference>
<dbReference type="AlphaFoldDB" id="A0A0B9A8D5"/>
<evidence type="ECO:0000259" key="1">
    <source>
        <dbReference type="PROSITE" id="PS51819"/>
    </source>
</evidence>
<name>A0A0B9A8D5_BRELN</name>
<dbReference type="InterPro" id="IPR004360">
    <property type="entry name" value="Glyas_Fos-R_dOase_dom"/>
</dbReference>
<keyword evidence="3" id="KW-1185">Reference proteome</keyword>
<dbReference type="EMBL" id="JTJZ01000020">
    <property type="protein sequence ID" value="KHS51716.1"/>
    <property type="molecule type" value="Genomic_DNA"/>
</dbReference>
<proteinExistence type="predicted"/>
<dbReference type="InterPro" id="IPR037523">
    <property type="entry name" value="VOC_core"/>
</dbReference>
<dbReference type="OrthoDB" id="2453533at2"/>
<organism evidence="2 3">
    <name type="scientific">Brevibacterium linens</name>
    <dbReference type="NCBI Taxonomy" id="1703"/>
    <lineage>
        <taxon>Bacteria</taxon>
        <taxon>Bacillati</taxon>
        <taxon>Actinomycetota</taxon>
        <taxon>Actinomycetes</taxon>
        <taxon>Micrococcales</taxon>
        <taxon>Brevibacteriaceae</taxon>
        <taxon>Brevibacterium</taxon>
    </lineage>
</organism>
<dbReference type="Proteomes" id="UP000031488">
    <property type="component" value="Unassembled WGS sequence"/>
</dbReference>
<protein>
    <submittedName>
        <fullName evidence="2">Glyoxalase-like domain containing protein</fullName>
    </submittedName>
</protein>
<evidence type="ECO:0000313" key="2">
    <source>
        <dbReference type="EMBL" id="KHS51716.1"/>
    </source>
</evidence>
<feature type="domain" description="VOC" evidence="1">
    <location>
        <begin position="1"/>
        <end position="110"/>
    </location>
</feature>
<evidence type="ECO:0000313" key="3">
    <source>
        <dbReference type="Proteomes" id="UP000031488"/>
    </source>
</evidence>
<dbReference type="Pfam" id="PF00903">
    <property type="entry name" value="Glyoxalase"/>
    <property type="match status" value="1"/>
</dbReference>
<comment type="caution">
    <text evidence="2">The sequence shown here is derived from an EMBL/GenBank/DDBJ whole genome shotgun (WGS) entry which is preliminary data.</text>
</comment>
<dbReference type="Gene3D" id="3.10.180.10">
    <property type="entry name" value="2,3-Dihydroxybiphenyl 1,2-Dioxygenase, domain 1"/>
    <property type="match status" value="1"/>
</dbReference>
<gene>
    <name evidence="2" type="ORF">AE0388_2266</name>
</gene>
<accession>A0A0B9A8D5</accession>